<name>A0A7L4ZTS8_9BACT</name>
<gene>
    <name evidence="1" type="ORF">F0P96_03610</name>
</gene>
<proteinExistence type="predicted"/>
<dbReference type="RefSeq" id="WP_151077362.1">
    <property type="nucleotide sequence ID" value="NZ_CP047647.1"/>
</dbReference>
<dbReference type="Proteomes" id="UP000326380">
    <property type="component" value="Unassembled WGS sequence"/>
</dbReference>
<dbReference type="PROSITE" id="PS51257">
    <property type="entry name" value="PROKAR_LIPOPROTEIN"/>
    <property type="match status" value="1"/>
</dbReference>
<dbReference type="EMBL" id="VTWU01000001">
    <property type="protein sequence ID" value="KAA9339714.1"/>
    <property type="molecule type" value="Genomic_DNA"/>
</dbReference>
<protein>
    <submittedName>
        <fullName evidence="1">Uncharacterized protein</fullName>
    </submittedName>
</protein>
<dbReference type="AlphaFoldDB" id="A0A7L4ZTS8"/>
<evidence type="ECO:0000313" key="1">
    <source>
        <dbReference type="EMBL" id="KAA9339714.1"/>
    </source>
</evidence>
<reference evidence="1 2" key="1">
    <citation type="submission" date="2019-09" db="EMBL/GenBank/DDBJ databases">
        <title>Genome sequence of Hymenobacter sp. M3.</title>
        <authorList>
            <person name="Srinivasan S."/>
        </authorList>
    </citation>
    <scope>NUCLEOTIDE SEQUENCE [LARGE SCALE GENOMIC DNA]</scope>
    <source>
        <strain evidence="1 2">M3</strain>
    </source>
</reference>
<sequence length="184" mass="20803">MSRKVNKSMLILATAFAFSASLIGCRSKESELKEDLYVWDNSTLIRTLPASTIIVFGKHAKVAEGNNSVLIIEKETLPLFKPEGREIMDLASGRNLLIELSAKDSLITPTYLGHSKIYREILGMTPRRGLNNLIPNESIQIKKLSKNRWKIISNLYDFEFDGEFFFANSRADSSSIKSHHKQLL</sequence>
<organism evidence="1 2">
    <name type="scientific">Hymenobacter busanensis</name>
    <dbReference type="NCBI Taxonomy" id="2607656"/>
    <lineage>
        <taxon>Bacteria</taxon>
        <taxon>Pseudomonadati</taxon>
        <taxon>Bacteroidota</taxon>
        <taxon>Cytophagia</taxon>
        <taxon>Cytophagales</taxon>
        <taxon>Hymenobacteraceae</taxon>
        <taxon>Hymenobacter</taxon>
    </lineage>
</organism>
<keyword evidence="2" id="KW-1185">Reference proteome</keyword>
<comment type="caution">
    <text evidence="1">The sequence shown here is derived from an EMBL/GenBank/DDBJ whole genome shotgun (WGS) entry which is preliminary data.</text>
</comment>
<evidence type="ECO:0000313" key="2">
    <source>
        <dbReference type="Proteomes" id="UP000326380"/>
    </source>
</evidence>
<accession>A0A7L4ZTS8</accession>